<dbReference type="PANTHER" id="PTHR46929:SF28">
    <property type="entry name" value="MYB_SANT-LIKE DNA-BINDING DOMAIN PROTEIN"/>
    <property type="match status" value="1"/>
</dbReference>
<reference evidence="2 3" key="1">
    <citation type="submission" date="2024-03" db="EMBL/GenBank/DDBJ databases">
        <authorList>
            <person name="Martinez-Hernandez J."/>
        </authorList>
    </citation>
    <scope>NUCLEOTIDE SEQUENCE [LARGE SCALE GENOMIC DNA]</scope>
</reference>
<protein>
    <recommendedName>
        <fullName evidence="1">Myb/SANT-like domain-containing protein</fullName>
    </recommendedName>
</protein>
<organism evidence="2 3">
    <name type="scientific">Lupinus luteus</name>
    <name type="common">European yellow lupine</name>
    <dbReference type="NCBI Taxonomy" id="3873"/>
    <lineage>
        <taxon>Eukaryota</taxon>
        <taxon>Viridiplantae</taxon>
        <taxon>Streptophyta</taxon>
        <taxon>Embryophyta</taxon>
        <taxon>Tracheophyta</taxon>
        <taxon>Spermatophyta</taxon>
        <taxon>Magnoliopsida</taxon>
        <taxon>eudicotyledons</taxon>
        <taxon>Gunneridae</taxon>
        <taxon>Pentapetalae</taxon>
        <taxon>rosids</taxon>
        <taxon>fabids</taxon>
        <taxon>Fabales</taxon>
        <taxon>Fabaceae</taxon>
        <taxon>Papilionoideae</taxon>
        <taxon>50 kb inversion clade</taxon>
        <taxon>genistoids sensu lato</taxon>
        <taxon>core genistoids</taxon>
        <taxon>Genisteae</taxon>
        <taxon>Lupinus</taxon>
    </lineage>
</organism>
<comment type="caution">
    <text evidence="2">The sequence shown here is derived from an EMBL/GenBank/DDBJ whole genome shotgun (WGS) entry which is preliminary data.</text>
</comment>
<gene>
    <name evidence="2" type="ORF">LLUT_LOCUS7452</name>
</gene>
<dbReference type="Proteomes" id="UP001497480">
    <property type="component" value="Unassembled WGS sequence"/>
</dbReference>
<proteinExistence type="predicted"/>
<evidence type="ECO:0000313" key="2">
    <source>
        <dbReference type="EMBL" id="CAL0306392.1"/>
    </source>
</evidence>
<sequence>MAEDYLNGHVGLCNPGLNSFPYWEDWRRRARHLKGRIFPFQASIKKGRAGSFLSWLAMAKQKEIQAMKSEGKRRGNRDGRTFKKEAWKEMQNMFSTKFAFECDKDSMKLYYANLWNRFNSVKNILCHKDFTWDDSTEMVVADDQVWDAYIQAYPNKRRGNRADRTFKKEAWKEMQKMIVD</sequence>
<dbReference type="InterPro" id="IPR024752">
    <property type="entry name" value="Myb/SANT-like_dom"/>
</dbReference>
<feature type="domain" description="Myb/SANT-like" evidence="1">
    <location>
        <begin position="69"/>
        <end position="149"/>
    </location>
</feature>
<name>A0AAV1WAU9_LUPLU</name>
<dbReference type="EMBL" id="CAXHTB010000005">
    <property type="protein sequence ID" value="CAL0306392.1"/>
    <property type="molecule type" value="Genomic_DNA"/>
</dbReference>
<evidence type="ECO:0000259" key="1">
    <source>
        <dbReference type="Pfam" id="PF12776"/>
    </source>
</evidence>
<evidence type="ECO:0000313" key="3">
    <source>
        <dbReference type="Proteomes" id="UP001497480"/>
    </source>
</evidence>
<dbReference type="Pfam" id="PF12776">
    <property type="entry name" value="Myb_DNA-bind_3"/>
    <property type="match status" value="1"/>
</dbReference>
<keyword evidence="3" id="KW-1185">Reference proteome</keyword>
<dbReference type="AlphaFoldDB" id="A0AAV1WAU9"/>
<accession>A0AAV1WAU9</accession>
<dbReference type="PANTHER" id="PTHR46929">
    <property type="entry name" value="EXPRESSED PROTEIN"/>
    <property type="match status" value="1"/>
</dbReference>